<gene>
    <name evidence="3" type="ORF">K435DRAFT_668842</name>
</gene>
<reference evidence="3 4" key="1">
    <citation type="journal article" date="2019" name="Nat. Ecol. Evol.">
        <title>Megaphylogeny resolves global patterns of mushroom evolution.</title>
        <authorList>
            <person name="Varga T."/>
            <person name="Krizsan K."/>
            <person name="Foldi C."/>
            <person name="Dima B."/>
            <person name="Sanchez-Garcia M."/>
            <person name="Sanchez-Ramirez S."/>
            <person name="Szollosi G.J."/>
            <person name="Szarkandi J.G."/>
            <person name="Papp V."/>
            <person name="Albert L."/>
            <person name="Andreopoulos W."/>
            <person name="Angelini C."/>
            <person name="Antonin V."/>
            <person name="Barry K.W."/>
            <person name="Bougher N.L."/>
            <person name="Buchanan P."/>
            <person name="Buyck B."/>
            <person name="Bense V."/>
            <person name="Catcheside P."/>
            <person name="Chovatia M."/>
            <person name="Cooper J."/>
            <person name="Damon W."/>
            <person name="Desjardin D."/>
            <person name="Finy P."/>
            <person name="Geml J."/>
            <person name="Haridas S."/>
            <person name="Hughes K."/>
            <person name="Justo A."/>
            <person name="Karasinski D."/>
            <person name="Kautmanova I."/>
            <person name="Kiss B."/>
            <person name="Kocsube S."/>
            <person name="Kotiranta H."/>
            <person name="LaButti K.M."/>
            <person name="Lechner B.E."/>
            <person name="Liimatainen K."/>
            <person name="Lipzen A."/>
            <person name="Lukacs Z."/>
            <person name="Mihaltcheva S."/>
            <person name="Morgado L.N."/>
            <person name="Niskanen T."/>
            <person name="Noordeloos M.E."/>
            <person name="Ohm R.A."/>
            <person name="Ortiz-Santana B."/>
            <person name="Ovrebo C."/>
            <person name="Racz N."/>
            <person name="Riley R."/>
            <person name="Savchenko A."/>
            <person name="Shiryaev A."/>
            <person name="Soop K."/>
            <person name="Spirin V."/>
            <person name="Szebenyi C."/>
            <person name="Tomsovsky M."/>
            <person name="Tulloss R.E."/>
            <person name="Uehling J."/>
            <person name="Grigoriev I.V."/>
            <person name="Vagvolgyi C."/>
            <person name="Papp T."/>
            <person name="Martin F.M."/>
            <person name="Miettinen O."/>
            <person name="Hibbett D.S."/>
            <person name="Nagy L.G."/>
        </authorList>
    </citation>
    <scope>NUCLEOTIDE SEQUENCE [LARGE SCALE GENOMIC DNA]</scope>
    <source>
        <strain evidence="3 4">CBS 962.96</strain>
    </source>
</reference>
<feature type="domain" description="Helitron helicase-like" evidence="2">
    <location>
        <begin position="5"/>
        <end position="64"/>
    </location>
</feature>
<evidence type="ECO:0000313" key="3">
    <source>
        <dbReference type="EMBL" id="THU94167.1"/>
    </source>
</evidence>
<dbReference type="EMBL" id="ML179230">
    <property type="protein sequence ID" value="THU94167.1"/>
    <property type="molecule type" value="Genomic_DNA"/>
</dbReference>
<dbReference type="InterPro" id="IPR025476">
    <property type="entry name" value="Helitron_helicase-like"/>
</dbReference>
<dbReference type="OrthoDB" id="10007484at2759"/>
<evidence type="ECO:0000259" key="2">
    <source>
        <dbReference type="Pfam" id="PF14214"/>
    </source>
</evidence>
<feature type="compositionally biased region" description="Polar residues" evidence="1">
    <location>
        <begin position="340"/>
        <end position="349"/>
    </location>
</feature>
<dbReference type="Pfam" id="PF14214">
    <property type="entry name" value="Helitron_like_N"/>
    <property type="match status" value="1"/>
</dbReference>
<keyword evidence="4" id="KW-1185">Reference proteome</keyword>
<dbReference type="AlphaFoldDB" id="A0A4S8LX11"/>
<feature type="region of interest" description="Disordered" evidence="1">
    <location>
        <begin position="333"/>
        <end position="392"/>
    </location>
</feature>
<evidence type="ECO:0000313" key="4">
    <source>
        <dbReference type="Proteomes" id="UP000297245"/>
    </source>
</evidence>
<organism evidence="3 4">
    <name type="scientific">Dendrothele bispora (strain CBS 962.96)</name>
    <dbReference type="NCBI Taxonomy" id="1314807"/>
    <lineage>
        <taxon>Eukaryota</taxon>
        <taxon>Fungi</taxon>
        <taxon>Dikarya</taxon>
        <taxon>Basidiomycota</taxon>
        <taxon>Agaricomycotina</taxon>
        <taxon>Agaricomycetes</taxon>
        <taxon>Agaricomycetidae</taxon>
        <taxon>Agaricales</taxon>
        <taxon>Agaricales incertae sedis</taxon>
        <taxon>Dendrothele</taxon>
    </lineage>
</organism>
<sequence length="392" mass="44401">MLLSGNPFVGAEFFDLYVRAFIKTLLGYDPNDPRKQPGILGKVKAYYGCVEAQGRGSLHCHMLVWIEGGLNPNEIRERITSEGQGEFTERLLKYLDDIIVTDLPAVEPGAKLPHPCLLRHVRRRENESDASFCGRRERDLRRLVEKTQVHTHSFTCYKYWKGGHTPKTCRFDLDEKNVRPETVFDPVTGEITLRQVKGLVNPYNPTILSALRCNMDIKFIGSGTSAKAILYYVSDYITKSQLKAHVAFGALDAAVQRLGSYSVQHETIAERGKRLLNRCAYTMLSHQELSAQQVAAYLMGYGDYYSSHQFRPLFWTSFEKFIDDQFHSKECYPSEAQEKPTVSSNLQTEQHQEGGCDSNTTAHPEEGLEENDESDVENDDGSVLPDDDRAVD</sequence>
<dbReference type="Proteomes" id="UP000297245">
    <property type="component" value="Unassembled WGS sequence"/>
</dbReference>
<proteinExistence type="predicted"/>
<protein>
    <recommendedName>
        <fullName evidence="2">Helitron helicase-like domain-containing protein</fullName>
    </recommendedName>
</protein>
<accession>A0A4S8LX11</accession>
<name>A0A4S8LX11_DENBC</name>
<evidence type="ECO:0000256" key="1">
    <source>
        <dbReference type="SAM" id="MobiDB-lite"/>
    </source>
</evidence>
<feature type="non-terminal residue" evidence="3">
    <location>
        <position position="392"/>
    </location>
</feature>
<feature type="compositionally biased region" description="Acidic residues" evidence="1">
    <location>
        <begin position="367"/>
        <end position="380"/>
    </location>
</feature>